<dbReference type="SUPFAM" id="SSF46785">
    <property type="entry name" value="Winged helix' DNA-binding domain"/>
    <property type="match status" value="1"/>
</dbReference>
<organism evidence="6 7">
    <name type="scientific">Sphingomonas alpina</name>
    <dbReference type="NCBI Taxonomy" id="653931"/>
    <lineage>
        <taxon>Bacteria</taxon>
        <taxon>Pseudomonadati</taxon>
        <taxon>Pseudomonadota</taxon>
        <taxon>Alphaproteobacteria</taxon>
        <taxon>Sphingomonadales</taxon>
        <taxon>Sphingomonadaceae</taxon>
        <taxon>Sphingomonas</taxon>
    </lineage>
</organism>
<evidence type="ECO:0000256" key="4">
    <source>
        <dbReference type="NCBIfam" id="TIGR02018"/>
    </source>
</evidence>
<name>A0A7H0LKL4_9SPHN</name>
<dbReference type="InterPro" id="IPR036390">
    <property type="entry name" value="WH_DNA-bd_sf"/>
</dbReference>
<protein>
    <recommendedName>
        <fullName evidence="4">Histidine utilization repressor</fullName>
    </recommendedName>
</protein>
<dbReference type="CDD" id="cd07377">
    <property type="entry name" value="WHTH_GntR"/>
    <property type="match status" value="1"/>
</dbReference>
<dbReference type="PANTHER" id="PTHR44846">
    <property type="entry name" value="MANNOSYL-D-GLYCERATE TRANSPORT/METABOLISM SYSTEM REPRESSOR MNGR-RELATED"/>
    <property type="match status" value="1"/>
</dbReference>
<dbReference type="GO" id="GO:0003677">
    <property type="term" value="F:DNA binding"/>
    <property type="evidence" value="ECO:0007669"/>
    <property type="project" value="UniProtKB-UniRule"/>
</dbReference>
<dbReference type="InterPro" id="IPR050679">
    <property type="entry name" value="Bact_HTH_transcr_reg"/>
</dbReference>
<dbReference type="KEGG" id="spap:H3Z74_02955"/>
<dbReference type="GO" id="GO:0003700">
    <property type="term" value="F:DNA-binding transcription factor activity"/>
    <property type="evidence" value="ECO:0007669"/>
    <property type="project" value="UniProtKB-UniRule"/>
</dbReference>
<dbReference type="AlphaFoldDB" id="A0A7H0LKL4"/>
<keyword evidence="2" id="KW-0238">DNA-binding</keyword>
<dbReference type="PANTHER" id="PTHR44846:SF16">
    <property type="entry name" value="TRANSCRIPTIONAL REGULATOR PHNF-RELATED"/>
    <property type="match status" value="1"/>
</dbReference>
<dbReference type="PRINTS" id="PR00035">
    <property type="entry name" value="HTHGNTR"/>
</dbReference>
<dbReference type="SMART" id="SM00345">
    <property type="entry name" value="HTH_GNTR"/>
    <property type="match status" value="1"/>
</dbReference>
<dbReference type="Gene3D" id="3.40.1410.10">
    <property type="entry name" value="Chorismate lyase-like"/>
    <property type="match status" value="1"/>
</dbReference>
<sequence length="238" mass="25958">MTLSLHERIRTDIETGILSGKLAPDQRIPVEHELMEVYGCSRMTVNKALSALVAAGLIDRRKRAGSFVARPKVDSMVLDVPDLAAEVAKRGGVYGYRLLIRKVRAPDRDKGEEQALAGTGKLLQIDGIHLADGVPLAVERRLISLAAVPAIEEIDPEVESPGGWLLRHVPWTEAETRISAVPAEGETATLLGVGPTTPCLLVERQTWRGKERITSVQQYFLGDQYSLVARFGHGVPAK</sequence>
<dbReference type="FunFam" id="1.10.10.10:FF:000079">
    <property type="entry name" value="GntR family transcriptional regulator"/>
    <property type="match status" value="1"/>
</dbReference>
<evidence type="ECO:0000256" key="3">
    <source>
        <dbReference type="ARBA" id="ARBA00023163"/>
    </source>
</evidence>
<gene>
    <name evidence="6" type="primary">hutC</name>
    <name evidence="6" type="ORF">H3Z74_02955</name>
</gene>
<keyword evidence="1" id="KW-0805">Transcription regulation</keyword>
<dbReference type="Gene3D" id="1.10.10.10">
    <property type="entry name" value="Winged helix-like DNA-binding domain superfamily/Winged helix DNA-binding domain"/>
    <property type="match status" value="1"/>
</dbReference>
<accession>A0A7H0LKL4</accession>
<evidence type="ECO:0000256" key="1">
    <source>
        <dbReference type="ARBA" id="ARBA00023015"/>
    </source>
</evidence>
<dbReference type="InterPro" id="IPR028978">
    <property type="entry name" value="Chorismate_lyase_/UTRA_dom_sf"/>
</dbReference>
<dbReference type="PROSITE" id="PS50949">
    <property type="entry name" value="HTH_GNTR"/>
    <property type="match status" value="1"/>
</dbReference>
<dbReference type="EMBL" id="CP061038">
    <property type="protein sequence ID" value="QNQ10217.1"/>
    <property type="molecule type" value="Genomic_DNA"/>
</dbReference>
<keyword evidence="7" id="KW-1185">Reference proteome</keyword>
<evidence type="ECO:0000313" key="6">
    <source>
        <dbReference type="EMBL" id="QNQ10217.1"/>
    </source>
</evidence>
<dbReference type="InterPro" id="IPR011663">
    <property type="entry name" value="UTRA"/>
</dbReference>
<proteinExistence type="predicted"/>
<dbReference type="Pfam" id="PF00392">
    <property type="entry name" value="GntR"/>
    <property type="match status" value="1"/>
</dbReference>
<dbReference type="NCBIfam" id="TIGR02018">
    <property type="entry name" value="his_ut_repres"/>
    <property type="match status" value="1"/>
</dbReference>
<dbReference type="InterPro" id="IPR010248">
    <property type="entry name" value="His_ut_repres"/>
</dbReference>
<dbReference type="GO" id="GO:0045892">
    <property type="term" value="P:negative regulation of DNA-templated transcription"/>
    <property type="evidence" value="ECO:0007669"/>
    <property type="project" value="UniProtKB-UniRule"/>
</dbReference>
<dbReference type="SMART" id="SM00866">
    <property type="entry name" value="UTRA"/>
    <property type="match status" value="1"/>
</dbReference>
<evidence type="ECO:0000313" key="7">
    <source>
        <dbReference type="Proteomes" id="UP000516148"/>
    </source>
</evidence>
<reference evidence="6 7" key="1">
    <citation type="submission" date="2020-09" db="EMBL/GenBank/DDBJ databases">
        <title>Sphingomonas sp., a new species isolated from pork steak.</title>
        <authorList>
            <person name="Heidler von Heilborn D."/>
        </authorList>
    </citation>
    <scope>NUCLEOTIDE SEQUENCE [LARGE SCALE GENOMIC DNA]</scope>
    <source>
        <strain evidence="7">S8-3T</strain>
    </source>
</reference>
<dbReference type="RefSeq" id="WP_187762521.1">
    <property type="nucleotide sequence ID" value="NZ_CP061038.1"/>
</dbReference>
<evidence type="ECO:0000259" key="5">
    <source>
        <dbReference type="PROSITE" id="PS50949"/>
    </source>
</evidence>
<dbReference type="GO" id="GO:0006547">
    <property type="term" value="P:L-histidine metabolic process"/>
    <property type="evidence" value="ECO:0007669"/>
    <property type="project" value="UniProtKB-UniRule"/>
</dbReference>
<dbReference type="Pfam" id="PF07702">
    <property type="entry name" value="UTRA"/>
    <property type="match status" value="1"/>
</dbReference>
<dbReference type="InterPro" id="IPR036388">
    <property type="entry name" value="WH-like_DNA-bd_sf"/>
</dbReference>
<dbReference type="InterPro" id="IPR000524">
    <property type="entry name" value="Tscrpt_reg_HTH_GntR"/>
</dbReference>
<dbReference type="SUPFAM" id="SSF64288">
    <property type="entry name" value="Chorismate lyase-like"/>
    <property type="match status" value="1"/>
</dbReference>
<keyword evidence="3" id="KW-0804">Transcription</keyword>
<evidence type="ECO:0000256" key="2">
    <source>
        <dbReference type="ARBA" id="ARBA00023125"/>
    </source>
</evidence>
<dbReference type="Proteomes" id="UP000516148">
    <property type="component" value="Chromosome"/>
</dbReference>
<feature type="domain" description="HTH gntR-type" evidence="5">
    <location>
        <begin position="3"/>
        <end position="71"/>
    </location>
</feature>